<dbReference type="Pfam" id="PF10328">
    <property type="entry name" value="7TM_GPCR_Srx"/>
    <property type="match status" value="1"/>
</dbReference>
<proteinExistence type="predicted"/>
<dbReference type="OrthoDB" id="5825164at2759"/>
<reference evidence="8" key="1">
    <citation type="submission" date="2020-12" db="UniProtKB">
        <authorList>
            <consortium name="WormBaseParasite"/>
        </authorList>
    </citation>
    <scope>IDENTIFICATION</scope>
    <source>
        <strain evidence="8">MHco3</strain>
    </source>
</reference>
<dbReference type="OMA" id="HLVISIN"/>
<sequence length="264" mass="30272">MRDSSGYVGILLLICYDICIFSHLVISINRMSAIYFPIKYYIHFSNRNTTIIIVIIWTLAILLPILLRRGSICSFHYSDAIYTFIFSSNEECGWLRYFDFSQDVSIVTLIAIIDTTSVIKYRLTSIQVKGFQVAKAIRLVTASKRKADMNLLKQTVAQGVVFAVELSTYFFFGWLFQNKWAVWSLTTLAWNVVHLSDAIIIITLNKEFRRFLCTILPWNSCAQKSRKYNGRVHPSATAGIATIPRGSFPKQNQQSNSELFEHAH</sequence>
<evidence type="ECO:0000313" key="8">
    <source>
        <dbReference type="WBParaSite" id="HCON_00162020-00001"/>
    </source>
</evidence>
<accession>A0A7I4YZK2</accession>
<evidence type="ECO:0000256" key="1">
    <source>
        <dbReference type="ARBA" id="ARBA00004370"/>
    </source>
</evidence>
<feature type="domain" description="G-protein coupled receptors family 1 profile" evidence="6">
    <location>
        <begin position="1"/>
        <end position="65"/>
    </location>
</feature>
<dbReference type="InterPro" id="IPR017452">
    <property type="entry name" value="GPCR_Rhodpsn_7TM"/>
</dbReference>
<evidence type="ECO:0000259" key="6">
    <source>
        <dbReference type="PROSITE" id="PS50262"/>
    </source>
</evidence>
<dbReference type="GO" id="GO:0016020">
    <property type="term" value="C:membrane"/>
    <property type="evidence" value="ECO:0007669"/>
    <property type="project" value="UniProtKB-SubCell"/>
</dbReference>
<dbReference type="Proteomes" id="UP000025227">
    <property type="component" value="Unplaced"/>
</dbReference>
<dbReference type="PANTHER" id="PTHR23017:SF44">
    <property type="entry name" value="G-PROTEIN COUPLED RECEPTORS FAMILY 1 PROFILE DOMAIN-CONTAINING PROTEIN"/>
    <property type="match status" value="1"/>
</dbReference>
<comment type="subcellular location">
    <subcellularLocation>
        <location evidence="1">Membrane</location>
    </subcellularLocation>
</comment>
<dbReference type="PANTHER" id="PTHR23017">
    <property type="entry name" value="SERPENTINE RECEPTOR, CLASS X"/>
    <property type="match status" value="1"/>
</dbReference>
<feature type="transmembrane region" description="Helical" evidence="5">
    <location>
        <begin position="7"/>
        <end position="28"/>
    </location>
</feature>
<evidence type="ECO:0000313" key="7">
    <source>
        <dbReference type="Proteomes" id="UP000025227"/>
    </source>
</evidence>
<evidence type="ECO:0000256" key="4">
    <source>
        <dbReference type="ARBA" id="ARBA00023136"/>
    </source>
</evidence>
<evidence type="ECO:0000256" key="3">
    <source>
        <dbReference type="ARBA" id="ARBA00022989"/>
    </source>
</evidence>
<feature type="transmembrane region" description="Helical" evidence="5">
    <location>
        <begin position="48"/>
        <end position="67"/>
    </location>
</feature>
<feature type="transmembrane region" description="Helical" evidence="5">
    <location>
        <begin position="155"/>
        <end position="176"/>
    </location>
</feature>
<feature type="transmembrane region" description="Helical" evidence="5">
    <location>
        <begin position="182"/>
        <end position="204"/>
    </location>
</feature>
<dbReference type="SUPFAM" id="SSF81321">
    <property type="entry name" value="Family A G protein-coupled receptor-like"/>
    <property type="match status" value="1"/>
</dbReference>
<keyword evidence="7" id="KW-1185">Reference proteome</keyword>
<dbReference type="WBParaSite" id="HCON_00162020-00001">
    <property type="protein sequence ID" value="HCON_00162020-00001"/>
    <property type="gene ID" value="HCON_00162020"/>
</dbReference>
<dbReference type="AlphaFoldDB" id="A0A7I4YZK2"/>
<dbReference type="PROSITE" id="PS50262">
    <property type="entry name" value="G_PROTEIN_RECEP_F1_2"/>
    <property type="match status" value="1"/>
</dbReference>
<keyword evidence="2 5" id="KW-0812">Transmembrane</keyword>
<keyword evidence="3 5" id="KW-1133">Transmembrane helix</keyword>
<evidence type="ECO:0000256" key="2">
    <source>
        <dbReference type="ARBA" id="ARBA00022692"/>
    </source>
</evidence>
<name>A0A7I4YZK2_HAECO</name>
<evidence type="ECO:0000256" key="5">
    <source>
        <dbReference type="SAM" id="Phobius"/>
    </source>
</evidence>
<organism evidence="7 8">
    <name type="scientific">Haemonchus contortus</name>
    <name type="common">Barber pole worm</name>
    <dbReference type="NCBI Taxonomy" id="6289"/>
    <lineage>
        <taxon>Eukaryota</taxon>
        <taxon>Metazoa</taxon>
        <taxon>Ecdysozoa</taxon>
        <taxon>Nematoda</taxon>
        <taxon>Chromadorea</taxon>
        <taxon>Rhabditida</taxon>
        <taxon>Rhabditina</taxon>
        <taxon>Rhabditomorpha</taxon>
        <taxon>Strongyloidea</taxon>
        <taxon>Trichostrongylidae</taxon>
        <taxon>Haemonchus</taxon>
    </lineage>
</organism>
<dbReference type="InterPro" id="IPR019430">
    <property type="entry name" value="7TM_GPCR_serpentine_rcpt_Srx"/>
</dbReference>
<dbReference type="Gene3D" id="1.20.1070.10">
    <property type="entry name" value="Rhodopsin 7-helix transmembrane proteins"/>
    <property type="match status" value="1"/>
</dbReference>
<keyword evidence="4 5" id="KW-0472">Membrane</keyword>
<protein>
    <submittedName>
        <fullName evidence="8">G_PROTEIN_RECEP_F1_2 domain-containing protein</fullName>
    </submittedName>
</protein>